<evidence type="ECO:0000256" key="2">
    <source>
        <dbReference type="SAM" id="MobiDB-lite"/>
    </source>
</evidence>
<dbReference type="Gene3D" id="2.40.260.10">
    <property type="entry name" value="Sortase"/>
    <property type="match status" value="1"/>
</dbReference>
<reference evidence="4" key="1">
    <citation type="submission" date="2023-07" db="EMBL/GenBank/DDBJ databases">
        <title>30 novel species of actinomycetes from the DSMZ collection.</title>
        <authorList>
            <person name="Nouioui I."/>
        </authorList>
    </citation>
    <scope>NUCLEOTIDE SEQUENCE [LARGE SCALE GENOMIC DNA]</scope>
    <source>
        <strain evidence="4">DSM 42041</strain>
    </source>
</reference>
<dbReference type="EMBL" id="JAVREQ010000003">
    <property type="protein sequence ID" value="MDT0378331.1"/>
    <property type="molecule type" value="Genomic_DNA"/>
</dbReference>
<feature type="region of interest" description="Disordered" evidence="2">
    <location>
        <begin position="31"/>
        <end position="83"/>
    </location>
</feature>
<dbReference type="Pfam" id="PF04203">
    <property type="entry name" value="Sortase"/>
    <property type="match status" value="1"/>
</dbReference>
<dbReference type="InterPro" id="IPR005754">
    <property type="entry name" value="Sortase"/>
</dbReference>
<dbReference type="RefSeq" id="WP_311672231.1">
    <property type="nucleotide sequence ID" value="NZ_JAVREQ010000003.1"/>
</dbReference>
<evidence type="ECO:0000313" key="4">
    <source>
        <dbReference type="Proteomes" id="UP001183414"/>
    </source>
</evidence>
<proteinExistence type="predicted"/>
<evidence type="ECO:0000256" key="1">
    <source>
        <dbReference type="ARBA" id="ARBA00022801"/>
    </source>
</evidence>
<comment type="caution">
    <text evidence="3">The sequence shown here is derived from an EMBL/GenBank/DDBJ whole genome shotgun (WGS) entry which is preliminary data.</text>
</comment>
<dbReference type="SUPFAM" id="SSF63817">
    <property type="entry name" value="Sortase"/>
    <property type="match status" value="1"/>
</dbReference>
<accession>A0ABU2NN01</accession>
<dbReference type="InterPro" id="IPR042001">
    <property type="entry name" value="Sortase_F"/>
</dbReference>
<dbReference type="CDD" id="cd05829">
    <property type="entry name" value="Sortase_F"/>
    <property type="match status" value="1"/>
</dbReference>
<keyword evidence="1" id="KW-0378">Hydrolase</keyword>
<sequence>MRRRLPPVRAALAAAVLCTVAAVALVLLPGGGPPPDFGTRATGDTRSSGAPAPAPHSTPPSASGAGRPGTDALPAGPPAEPTGIRIDRVGLAARVEPVGVLENGTVEVPTSPDSAGWYRFGVAPGEVRGSAVLVGHVDHATGELGEFAALYDVRAGDEVSIRRDGAEPARYRITAREVVDQERLPSGLFRREGLPVLTLITCAPPYDEGSGYRNNLVVTAEPRQRA</sequence>
<name>A0ABU2NN01_9ACTN</name>
<gene>
    <name evidence="3" type="ORF">RM572_05995</name>
</gene>
<organism evidence="3 4">
    <name type="scientific">Streptomyces hazeniae</name>
    <dbReference type="NCBI Taxonomy" id="3075538"/>
    <lineage>
        <taxon>Bacteria</taxon>
        <taxon>Bacillati</taxon>
        <taxon>Actinomycetota</taxon>
        <taxon>Actinomycetes</taxon>
        <taxon>Kitasatosporales</taxon>
        <taxon>Streptomycetaceae</taxon>
        <taxon>Streptomyces</taxon>
    </lineage>
</organism>
<protein>
    <submittedName>
        <fullName evidence="3">Class F sortase</fullName>
    </submittedName>
</protein>
<dbReference type="Proteomes" id="UP001183414">
    <property type="component" value="Unassembled WGS sequence"/>
</dbReference>
<evidence type="ECO:0000313" key="3">
    <source>
        <dbReference type="EMBL" id="MDT0378331.1"/>
    </source>
</evidence>
<dbReference type="InterPro" id="IPR023365">
    <property type="entry name" value="Sortase_dom-sf"/>
</dbReference>
<keyword evidence="4" id="KW-1185">Reference proteome</keyword>